<sequence length="372" mass="39115">MNLKIKKHGLVCALLACFSAAPAPALAEDGGSAITAEFSYIAESVRNFSGGLQKGVKNEAAGTLAATIDLEKAIGWSGATAYGEFIVNHGTDPSGLLIGDFQTASNIADGNRTRLQQAWVEQRLMDDAITILVGTHDLNSEFDVSEYGGLFTNSSFGIGPEISGNVATSLWPEAGLAARVALQLNDQLSFRIAGYDGDPATRGLSAAEGYLYIAEAAYASEDAAYKLGVWRHSKAPVQGGGTGLTGGYIVVDQPLMAWDGGALGVFFQYGLAQRSAENIKNYLGGGLHVSGLIPGRGDDEAGVAVARADFSSNYRTLNAGFKKAETVFELTYRAQLFDWLALQPAFQYILSPSGDPALANAKVGILRAEVSL</sequence>
<evidence type="ECO:0000256" key="2">
    <source>
        <dbReference type="RuleBase" id="RU363072"/>
    </source>
</evidence>
<dbReference type="GO" id="GO:0008643">
    <property type="term" value="P:carbohydrate transport"/>
    <property type="evidence" value="ECO:0007669"/>
    <property type="project" value="InterPro"/>
</dbReference>
<name>A0A2K8L2P3_MARES</name>
<evidence type="ECO:0000313" key="4">
    <source>
        <dbReference type="Proteomes" id="UP000231701"/>
    </source>
</evidence>
<gene>
    <name evidence="3" type="ORF">Ga0123461_0053</name>
</gene>
<keyword evidence="4" id="KW-1185">Reference proteome</keyword>
<dbReference type="InterPro" id="IPR052932">
    <property type="entry name" value="OprB_Porin"/>
</dbReference>
<dbReference type="RefSeq" id="WP_100276508.1">
    <property type="nucleotide sequence ID" value="NZ_CP018799.1"/>
</dbReference>
<evidence type="ECO:0000256" key="1">
    <source>
        <dbReference type="ARBA" id="ARBA00008769"/>
    </source>
</evidence>
<evidence type="ECO:0000313" key="3">
    <source>
        <dbReference type="EMBL" id="ATX78506.1"/>
    </source>
</evidence>
<dbReference type="OrthoDB" id="177316at2"/>
<dbReference type="PANTHER" id="PTHR37944">
    <property type="entry name" value="PORIN B"/>
    <property type="match status" value="1"/>
</dbReference>
<dbReference type="PANTHER" id="PTHR37944:SF1">
    <property type="entry name" value="PORIN B"/>
    <property type="match status" value="1"/>
</dbReference>
<accession>A0A2K8L2P3</accession>
<comment type="similarity">
    <text evidence="1 2">Belongs to the OprB family.</text>
</comment>
<dbReference type="Proteomes" id="UP000231701">
    <property type="component" value="Chromosome"/>
</dbReference>
<dbReference type="Gene3D" id="2.40.160.180">
    <property type="entry name" value="Carbohydrate-selective porin OprB"/>
    <property type="match status" value="1"/>
</dbReference>
<dbReference type="AlphaFoldDB" id="A0A2K8L2P3"/>
<dbReference type="GO" id="GO:0016020">
    <property type="term" value="C:membrane"/>
    <property type="evidence" value="ECO:0007669"/>
    <property type="project" value="InterPro"/>
</dbReference>
<dbReference type="InterPro" id="IPR007049">
    <property type="entry name" value="Carb-sel_porin_OprB"/>
</dbReference>
<dbReference type="InterPro" id="IPR038673">
    <property type="entry name" value="OprB_sf"/>
</dbReference>
<dbReference type="KEGG" id="maes:Ga0123461_0053"/>
<protein>
    <submittedName>
        <fullName evidence="3">Porin</fullName>
    </submittedName>
</protein>
<proteinExistence type="inferred from homology"/>
<keyword evidence="2" id="KW-0732">Signal</keyword>
<feature type="signal peptide" evidence="2">
    <location>
        <begin position="1"/>
        <end position="27"/>
    </location>
</feature>
<dbReference type="Pfam" id="PF04966">
    <property type="entry name" value="OprB"/>
    <property type="match status" value="1"/>
</dbReference>
<reference evidence="3 4" key="1">
    <citation type="submission" date="2016-12" db="EMBL/GenBank/DDBJ databases">
        <title>Isolation and genomic insights into novel planktonic Zetaproteobacteria from stratified waters of the Chesapeake Bay.</title>
        <authorList>
            <person name="McAllister S.M."/>
            <person name="Kato S."/>
            <person name="Chan C.S."/>
            <person name="Chiu B.K."/>
            <person name="Field E.K."/>
        </authorList>
    </citation>
    <scope>NUCLEOTIDE SEQUENCE [LARGE SCALE GENOMIC DNA]</scope>
    <source>
        <strain evidence="3 4">CP-5</strain>
    </source>
</reference>
<feature type="chain" id="PRO_5014490048" evidence="2">
    <location>
        <begin position="28"/>
        <end position="372"/>
    </location>
</feature>
<dbReference type="GO" id="GO:0015288">
    <property type="term" value="F:porin activity"/>
    <property type="evidence" value="ECO:0007669"/>
    <property type="project" value="InterPro"/>
</dbReference>
<dbReference type="EMBL" id="CP018799">
    <property type="protein sequence ID" value="ATX78506.1"/>
    <property type="molecule type" value="Genomic_DNA"/>
</dbReference>
<organism evidence="3 4">
    <name type="scientific">Mariprofundus aestuarium</name>
    <dbReference type="NCBI Taxonomy" id="1921086"/>
    <lineage>
        <taxon>Bacteria</taxon>
        <taxon>Pseudomonadati</taxon>
        <taxon>Pseudomonadota</taxon>
        <taxon>Candidatius Mariprofundia</taxon>
        <taxon>Mariprofundales</taxon>
        <taxon>Mariprofundaceae</taxon>
        <taxon>Mariprofundus</taxon>
    </lineage>
</organism>